<name>A0A4R5DQZ4_9ACTN</name>
<proteinExistence type="predicted"/>
<comment type="caution">
    <text evidence="1">The sequence shown here is derived from an EMBL/GenBank/DDBJ whole genome shotgun (WGS) entry which is preliminary data.</text>
</comment>
<dbReference type="RefSeq" id="WP_131892126.1">
    <property type="nucleotide sequence ID" value="NZ_SMKZ01000005.1"/>
</dbReference>
<evidence type="ECO:0000313" key="1">
    <source>
        <dbReference type="EMBL" id="TDE13445.1"/>
    </source>
</evidence>
<reference evidence="1 2" key="1">
    <citation type="submission" date="2019-03" db="EMBL/GenBank/DDBJ databases">
        <title>Draft genome sequences of novel Actinobacteria.</title>
        <authorList>
            <person name="Sahin N."/>
            <person name="Ay H."/>
            <person name="Saygin H."/>
        </authorList>
    </citation>
    <scope>NUCLEOTIDE SEQUENCE [LARGE SCALE GENOMIC DNA]</scope>
    <source>
        <strain evidence="1 2">5K138</strain>
    </source>
</reference>
<dbReference type="Proteomes" id="UP000294739">
    <property type="component" value="Unassembled WGS sequence"/>
</dbReference>
<dbReference type="InterPro" id="IPR025447">
    <property type="entry name" value="DUF4192"/>
</dbReference>
<dbReference type="OrthoDB" id="3264463at2"/>
<evidence type="ECO:0000313" key="2">
    <source>
        <dbReference type="Proteomes" id="UP000294739"/>
    </source>
</evidence>
<accession>A0A4R5DQZ4</accession>
<dbReference type="InParanoid" id="A0A4R5DQZ4"/>
<dbReference type="AlphaFoldDB" id="A0A4R5DQZ4"/>
<protein>
    <submittedName>
        <fullName evidence="1">DUF4192 domain-containing protein</fullName>
    </submittedName>
</protein>
<dbReference type="EMBL" id="SMKZ01000005">
    <property type="protein sequence ID" value="TDE13445.1"/>
    <property type="molecule type" value="Genomic_DNA"/>
</dbReference>
<dbReference type="Pfam" id="PF13830">
    <property type="entry name" value="DUF4192"/>
    <property type="match status" value="1"/>
</dbReference>
<gene>
    <name evidence="1" type="ORF">E1269_05260</name>
</gene>
<organism evidence="1 2">
    <name type="scientific">Jiangella asiatica</name>
    <dbReference type="NCBI Taxonomy" id="2530372"/>
    <lineage>
        <taxon>Bacteria</taxon>
        <taxon>Bacillati</taxon>
        <taxon>Actinomycetota</taxon>
        <taxon>Actinomycetes</taxon>
        <taxon>Jiangellales</taxon>
        <taxon>Jiangellaceae</taxon>
        <taxon>Jiangella</taxon>
    </lineage>
</organism>
<sequence>MNLRERPVSTIRAPRPSELLPVVPHLIGFHPRRSLVVLCLAGTPARCGQVFRFDLPPRRRQPTFVAGVVQRLEHLRPEAVVLVCYDDSPPPRGAVGARPREAIEHADDGLPRRELVDPIVAELGNGPVAVVDALLVRDGRWWSFLCTDSACCPSEGTTILAPDDPLVGRLAAEEVLRGRRILGSREELAASIAGPAELDLTRTLGAFARVGASKDACTPHDATVAALEATFERFLTGRHELDDDEVARICLGLADETARDAILRRQVDDARTWLVLLTELARRTPDAHAAPVCATLAWVAVQSGEGALANVALDRALAADPAHRLARLLRCGLDRQVSAAQLRAVAHQAGSGVPP</sequence>
<keyword evidence="2" id="KW-1185">Reference proteome</keyword>